<organism evidence="1">
    <name type="scientific">Hyperionvirus sp</name>
    <dbReference type="NCBI Taxonomy" id="2487770"/>
    <lineage>
        <taxon>Viruses</taxon>
        <taxon>Varidnaviria</taxon>
        <taxon>Bamfordvirae</taxon>
        <taxon>Nucleocytoviricota</taxon>
        <taxon>Megaviricetes</taxon>
        <taxon>Imitervirales</taxon>
        <taxon>Mimiviridae</taxon>
        <taxon>Klosneuvirinae</taxon>
    </lineage>
</organism>
<dbReference type="EMBL" id="MK072403">
    <property type="protein sequence ID" value="AYV84297.1"/>
    <property type="molecule type" value="Genomic_DNA"/>
</dbReference>
<protein>
    <submittedName>
        <fullName evidence="1">Uncharacterized protein</fullName>
    </submittedName>
</protein>
<sequence length="365" mass="43286">MSLSPVSVGESLDKLTVLELMYKSVGSDEKKIEIEKEIDEMSSSLAKYKSQVIFYYGQLYKTNKIIWDLCEKVMDARIPCQEYNQFSVAISENNDHRSRIKKKINFITDSSLKEQKYFGMKKIVLGPHLGLGDMFMMIGAIRYYSISYDRVITFCTGDNYWTVQKIFQDDPTIQIDIAGYDEMATLLNGKYNNYDYKVVRCGYVIAGNNNFDTHEFYTNFYLDINLDPSIRYNYFHITRDLVHEKYIFDNTVGKIDKYIFTHDKGNNPFEEYFKDKEDICIYHPNRNYYSEGHKYYHVWNGYHNNIVSYGTIIENASEIYVVDSSFWCFINFLNLKATKRVILDPKWYNIHNYPHKSERNKWTFV</sequence>
<gene>
    <name evidence="1" type="ORF">Hyperionvirus21_31</name>
</gene>
<reference evidence="1" key="1">
    <citation type="submission" date="2018-10" db="EMBL/GenBank/DDBJ databases">
        <title>Hidden diversity of soil giant viruses.</title>
        <authorList>
            <person name="Schulz F."/>
            <person name="Alteio L."/>
            <person name="Goudeau D."/>
            <person name="Ryan E.M."/>
            <person name="Malmstrom R.R."/>
            <person name="Blanchard J."/>
            <person name="Woyke T."/>
        </authorList>
    </citation>
    <scope>NUCLEOTIDE SEQUENCE</scope>
    <source>
        <strain evidence="1">HYV1</strain>
    </source>
</reference>
<proteinExistence type="predicted"/>
<name>A0A3G5AAQ9_9VIRU</name>
<evidence type="ECO:0000313" key="1">
    <source>
        <dbReference type="EMBL" id="AYV84297.1"/>
    </source>
</evidence>
<accession>A0A3G5AAQ9</accession>